<feature type="transmembrane region" description="Helical" evidence="1">
    <location>
        <begin position="63"/>
        <end position="84"/>
    </location>
</feature>
<accession>A0A0R0M1X1</accession>
<organism evidence="2 3">
    <name type="scientific">Pseudoloma neurophilia</name>
    <dbReference type="NCBI Taxonomy" id="146866"/>
    <lineage>
        <taxon>Eukaryota</taxon>
        <taxon>Fungi</taxon>
        <taxon>Fungi incertae sedis</taxon>
        <taxon>Microsporidia</taxon>
        <taxon>Pseudoloma</taxon>
    </lineage>
</organism>
<keyword evidence="3" id="KW-1185">Reference proteome</keyword>
<reference evidence="2 3" key="1">
    <citation type="submission" date="2015-07" db="EMBL/GenBank/DDBJ databases">
        <title>The genome of Pseudoloma neurophilia, a relevant intracellular parasite of the zebrafish.</title>
        <authorList>
            <person name="Ndikumana S."/>
            <person name="Pelin A."/>
            <person name="Sanders J."/>
            <person name="Corradi N."/>
        </authorList>
    </citation>
    <scope>NUCLEOTIDE SEQUENCE [LARGE SCALE GENOMIC DNA]</scope>
    <source>
        <strain evidence="2 3">MK1</strain>
    </source>
</reference>
<dbReference type="Proteomes" id="UP000051530">
    <property type="component" value="Unassembled WGS sequence"/>
</dbReference>
<sequence length="93" mass="11346">MSIFIAHDSHTDENIKLLLEDFTSENLEKFTKCQTKISQINQEYYLQNRTLTFVERLLRWLEVLLLLILFLFLLTGILKFIWIVRSLFWKFFN</sequence>
<evidence type="ECO:0000313" key="3">
    <source>
        <dbReference type="Proteomes" id="UP000051530"/>
    </source>
</evidence>
<dbReference type="VEuPathDB" id="MicrosporidiaDB:M153_924000777"/>
<name>A0A0R0M1X1_9MICR</name>
<dbReference type="AlphaFoldDB" id="A0A0R0M1X1"/>
<keyword evidence="1" id="KW-0472">Membrane</keyword>
<comment type="caution">
    <text evidence="2">The sequence shown here is derived from an EMBL/GenBank/DDBJ whole genome shotgun (WGS) entry which is preliminary data.</text>
</comment>
<evidence type="ECO:0000313" key="2">
    <source>
        <dbReference type="EMBL" id="KRH93396.1"/>
    </source>
</evidence>
<protein>
    <submittedName>
        <fullName evidence="2">Uncharacterized protein</fullName>
    </submittedName>
</protein>
<evidence type="ECO:0000256" key="1">
    <source>
        <dbReference type="SAM" id="Phobius"/>
    </source>
</evidence>
<gene>
    <name evidence="2" type="ORF">M153_924000777</name>
</gene>
<dbReference type="EMBL" id="LGUB01000353">
    <property type="protein sequence ID" value="KRH93396.1"/>
    <property type="molecule type" value="Genomic_DNA"/>
</dbReference>
<keyword evidence="1" id="KW-1133">Transmembrane helix</keyword>
<keyword evidence="1" id="KW-0812">Transmembrane</keyword>
<proteinExistence type="predicted"/>